<proteinExistence type="predicted"/>
<dbReference type="EMBL" id="JAZDRO010000001">
    <property type="protein sequence ID" value="MEE2565983.1"/>
    <property type="molecule type" value="Genomic_DNA"/>
</dbReference>
<evidence type="ECO:0000313" key="3">
    <source>
        <dbReference type="Proteomes" id="UP001310692"/>
    </source>
</evidence>
<protein>
    <submittedName>
        <fullName evidence="2">Uncharacterized protein</fullName>
    </submittedName>
</protein>
<accession>A0ABU7LWQ6</accession>
<evidence type="ECO:0000313" key="2">
    <source>
        <dbReference type="EMBL" id="MEE2565983.1"/>
    </source>
</evidence>
<comment type="caution">
    <text evidence="2">The sequence shown here is derived from an EMBL/GenBank/DDBJ whole genome shotgun (WGS) entry which is preliminary data.</text>
</comment>
<evidence type="ECO:0000256" key="1">
    <source>
        <dbReference type="SAM" id="MobiDB-lite"/>
    </source>
</evidence>
<dbReference type="RefSeq" id="WP_330195512.1">
    <property type="nucleotide sequence ID" value="NZ_JAZDRO010000001.1"/>
</dbReference>
<sequence>MLIVLLAVLLQDAPPKPVPPLCAPDAVEQSECLRPLDDPVETTKPGAPGYGFQNYPRDEAIRDAVNAQREAEEREAGDLDIGPSPQSPPPRGEGGPI</sequence>
<name>A0ABU7LWQ6_9PROT</name>
<gene>
    <name evidence="2" type="ORF">V0U35_04760</name>
</gene>
<keyword evidence="3" id="KW-1185">Reference proteome</keyword>
<feature type="region of interest" description="Disordered" evidence="1">
    <location>
        <begin position="37"/>
        <end position="97"/>
    </location>
</feature>
<reference evidence="2 3" key="1">
    <citation type="submission" date="2024-01" db="EMBL/GenBank/DDBJ databases">
        <title>Hyphobacterium bacterium isolated from marine sediment.</title>
        <authorList>
            <person name="Zhao S."/>
        </authorList>
    </citation>
    <scope>NUCLEOTIDE SEQUENCE [LARGE SCALE GENOMIC DNA]</scope>
    <source>
        <strain evidence="2 3">Y60-23</strain>
    </source>
</reference>
<organism evidence="2 3">
    <name type="scientific">Hyphobacterium marinum</name>
    <dbReference type="NCBI Taxonomy" id="3116574"/>
    <lineage>
        <taxon>Bacteria</taxon>
        <taxon>Pseudomonadati</taxon>
        <taxon>Pseudomonadota</taxon>
        <taxon>Alphaproteobacteria</taxon>
        <taxon>Maricaulales</taxon>
        <taxon>Maricaulaceae</taxon>
        <taxon>Hyphobacterium</taxon>
    </lineage>
</organism>
<dbReference type="Proteomes" id="UP001310692">
    <property type="component" value="Unassembled WGS sequence"/>
</dbReference>